<evidence type="ECO:0008006" key="3">
    <source>
        <dbReference type="Google" id="ProtNLM"/>
    </source>
</evidence>
<name>A0ABQ3IIL1_9GAMM</name>
<dbReference type="EMBL" id="BNAH01000004">
    <property type="protein sequence ID" value="GHE85493.1"/>
    <property type="molecule type" value="Genomic_DNA"/>
</dbReference>
<dbReference type="Pfam" id="PF12614">
    <property type="entry name" value="RRF_GI"/>
    <property type="match status" value="1"/>
</dbReference>
<evidence type="ECO:0000313" key="1">
    <source>
        <dbReference type="EMBL" id="GHE85493.1"/>
    </source>
</evidence>
<protein>
    <recommendedName>
        <fullName evidence="3">Ribosome recycling factor</fullName>
    </recommendedName>
</protein>
<keyword evidence="2" id="KW-1185">Reference proteome</keyword>
<dbReference type="Proteomes" id="UP000626370">
    <property type="component" value="Unassembled WGS sequence"/>
</dbReference>
<reference evidence="2" key="1">
    <citation type="journal article" date="2019" name="Int. J. Syst. Evol. Microbiol.">
        <title>The Global Catalogue of Microorganisms (GCM) 10K type strain sequencing project: providing services to taxonomists for standard genome sequencing and annotation.</title>
        <authorList>
            <consortium name="The Broad Institute Genomics Platform"/>
            <consortium name="The Broad Institute Genome Sequencing Center for Infectious Disease"/>
            <person name="Wu L."/>
            <person name="Ma J."/>
        </authorList>
    </citation>
    <scope>NUCLEOTIDE SEQUENCE [LARGE SCALE GENOMIC DNA]</scope>
    <source>
        <strain evidence="2">CGMCC 1.15922</strain>
    </source>
</reference>
<sequence>MAKVEQIILPSFLRRVLKAYALKAQIRSQGCELNRIGRSRNWRLKATPEQISSVIHLIEEANEDSWLWLAKHLTSYRQALTHQTLFEMAKKRNLTTVNELMALTDCTVAQARKVLDEIEWGS</sequence>
<dbReference type="InterPro" id="IPR022253">
    <property type="entry name" value="Ribosome_recyc_fac_bac"/>
</dbReference>
<accession>A0ABQ3IIL1</accession>
<organism evidence="1 2">
    <name type="scientific">Thalassotalea profundi</name>
    <dbReference type="NCBI Taxonomy" id="2036687"/>
    <lineage>
        <taxon>Bacteria</taxon>
        <taxon>Pseudomonadati</taxon>
        <taxon>Pseudomonadota</taxon>
        <taxon>Gammaproteobacteria</taxon>
        <taxon>Alteromonadales</taxon>
        <taxon>Colwelliaceae</taxon>
        <taxon>Thalassotalea</taxon>
    </lineage>
</organism>
<comment type="caution">
    <text evidence="1">The sequence shown here is derived from an EMBL/GenBank/DDBJ whole genome shotgun (WGS) entry which is preliminary data.</text>
</comment>
<gene>
    <name evidence="1" type="ORF">GCM10011501_13180</name>
</gene>
<evidence type="ECO:0000313" key="2">
    <source>
        <dbReference type="Proteomes" id="UP000626370"/>
    </source>
</evidence>
<proteinExistence type="predicted"/>